<dbReference type="InterPro" id="IPR052147">
    <property type="entry name" value="PP2-like/Lectin"/>
</dbReference>
<gene>
    <name evidence="2" type="ORF">E2562_036839</name>
</gene>
<sequence>MLIVGAKAQKGKGSEKLTTGASPSWQEVPSSSSYAGSSNAEAVASSPSSSGSNQAQSKRAPAPHMFQEIVAEKTTPASALEDQKYWVDERSRHNSFVLFPRGLSITWNEDPRYWTWQPLKEGSGVDTQIEVVSLKNVCCNAYESRIWWSVPVNLQLKFPDGTVQQHKENLQEKIRWKRLDLKDGR</sequence>
<dbReference type="Pfam" id="PF14299">
    <property type="entry name" value="PP2"/>
    <property type="match status" value="1"/>
</dbReference>
<dbReference type="InterPro" id="IPR025886">
    <property type="entry name" value="PP2-like"/>
</dbReference>
<name>A0A6G1E6M3_9ORYZ</name>
<feature type="compositionally biased region" description="Low complexity" evidence="1">
    <location>
        <begin position="22"/>
        <end position="57"/>
    </location>
</feature>
<organism evidence="2 3">
    <name type="scientific">Oryza meyeriana var. granulata</name>
    <dbReference type="NCBI Taxonomy" id="110450"/>
    <lineage>
        <taxon>Eukaryota</taxon>
        <taxon>Viridiplantae</taxon>
        <taxon>Streptophyta</taxon>
        <taxon>Embryophyta</taxon>
        <taxon>Tracheophyta</taxon>
        <taxon>Spermatophyta</taxon>
        <taxon>Magnoliopsida</taxon>
        <taxon>Liliopsida</taxon>
        <taxon>Poales</taxon>
        <taxon>Poaceae</taxon>
        <taxon>BOP clade</taxon>
        <taxon>Oryzoideae</taxon>
        <taxon>Oryzeae</taxon>
        <taxon>Oryzinae</taxon>
        <taxon>Oryza</taxon>
        <taxon>Oryza meyeriana</taxon>
    </lineage>
</organism>
<proteinExistence type="predicted"/>
<accession>A0A6G1E6M3</accession>
<dbReference type="EMBL" id="SPHZ02000005">
    <property type="protein sequence ID" value="KAF0920755.1"/>
    <property type="molecule type" value="Genomic_DNA"/>
</dbReference>
<dbReference type="GO" id="GO:0030246">
    <property type="term" value="F:carbohydrate binding"/>
    <property type="evidence" value="ECO:0007669"/>
    <property type="project" value="InterPro"/>
</dbReference>
<protein>
    <submittedName>
        <fullName evidence="2">Uncharacterized protein</fullName>
    </submittedName>
</protein>
<evidence type="ECO:0000313" key="3">
    <source>
        <dbReference type="Proteomes" id="UP000479710"/>
    </source>
</evidence>
<dbReference type="PANTHER" id="PTHR48478:SF1">
    <property type="entry name" value="LECTIN-LIKE"/>
    <property type="match status" value="1"/>
</dbReference>
<dbReference type="PANTHER" id="PTHR48478">
    <property type="entry name" value="LECTIN-LIKE"/>
    <property type="match status" value="1"/>
</dbReference>
<evidence type="ECO:0000256" key="1">
    <source>
        <dbReference type="SAM" id="MobiDB-lite"/>
    </source>
</evidence>
<feature type="region of interest" description="Disordered" evidence="1">
    <location>
        <begin position="1"/>
        <end position="61"/>
    </location>
</feature>
<dbReference type="OrthoDB" id="533833at2759"/>
<dbReference type="Proteomes" id="UP000479710">
    <property type="component" value="Unassembled WGS sequence"/>
</dbReference>
<dbReference type="AlphaFoldDB" id="A0A6G1E6M3"/>
<reference evidence="2 3" key="1">
    <citation type="submission" date="2019-11" db="EMBL/GenBank/DDBJ databases">
        <title>Whole genome sequence of Oryza granulata.</title>
        <authorList>
            <person name="Li W."/>
        </authorList>
    </citation>
    <scope>NUCLEOTIDE SEQUENCE [LARGE SCALE GENOMIC DNA]</scope>
    <source>
        <strain evidence="3">cv. Menghai</strain>
        <tissue evidence="2">Leaf</tissue>
    </source>
</reference>
<evidence type="ECO:0000313" key="2">
    <source>
        <dbReference type="EMBL" id="KAF0920755.1"/>
    </source>
</evidence>
<comment type="caution">
    <text evidence="2">The sequence shown here is derived from an EMBL/GenBank/DDBJ whole genome shotgun (WGS) entry which is preliminary data.</text>
</comment>
<keyword evidence="3" id="KW-1185">Reference proteome</keyword>